<comment type="subcellular location">
    <subcellularLocation>
        <location evidence="1">Membrane</location>
        <topology evidence="1">Multi-pass membrane protein</topology>
    </subcellularLocation>
</comment>
<dbReference type="InterPro" id="IPR002523">
    <property type="entry name" value="MgTranspt_CorA/ZnTranspt_ZntB"/>
</dbReference>
<keyword evidence="4" id="KW-0472">Membrane</keyword>
<evidence type="ECO:0000256" key="1">
    <source>
        <dbReference type="ARBA" id="ARBA00004141"/>
    </source>
</evidence>
<gene>
    <name evidence="6" type="ORF">BDW02DRAFT_649673</name>
</gene>
<dbReference type="Pfam" id="PF01544">
    <property type="entry name" value="CorA"/>
    <property type="match status" value="1"/>
</dbReference>
<evidence type="ECO:0000313" key="7">
    <source>
        <dbReference type="Proteomes" id="UP000800040"/>
    </source>
</evidence>
<evidence type="ECO:0000256" key="5">
    <source>
        <dbReference type="SAM" id="MobiDB-lite"/>
    </source>
</evidence>
<feature type="region of interest" description="Disordered" evidence="5">
    <location>
        <begin position="219"/>
        <end position="238"/>
    </location>
</feature>
<sequence length="533" mass="59902">MGVALGGQVAVLAFSALRHKVGVARTSRAACCQLTMASFRSLTANRGPLEEFRARIPRTVKTKEDTAHRNIDFHLFEWSGSHSQGRERSGLRSVEELEAESEGTVRVIFAPQDVPTSNSGEGLVQLFETCGIPSAFVDESLQGVSQSFAAQEDVDGTTFIWFHFLCKVIAVVDNRIVHIDHSEDVSSSEAKERQMAQRQSHANFSWMKPGFVLKIRKQEGVPATPTRTSTSRSDDTLTPNPTRAKIELFCFGAPSTLQTRFRALRNSAMCSELLQDPHLLLEIVFEEMYKVMDSTSWAIADIFGPSETQTLEMASRPGKATKELLKDHFTGLHNLAKHTIYLRENCEAALATLDDLYNHHKAAMEDNPNASQKLTRQALKYRKTLFESTQRRLASLNARVSNIIQLSFHIVTQGDSRLMQSENQSMKTIAVMTLVFMPLGTVASIFGSQFIRLEEELPYHITVSQDFWLMWVLGIWRVWYMDAKGRLIDELESPPGGGRGYMGWRTLPQTLRRGHDKRKERKAAASHKVPSDV</sequence>
<evidence type="ECO:0000256" key="3">
    <source>
        <dbReference type="ARBA" id="ARBA00022989"/>
    </source>
</evidence>
<dbReference type="Gene3D" id="1.20.58.340">
    <property type="entry name" value="Magnesium transport protein CorA, transmembrane region"/>
    <property type="match status" value="1"/>
</dbReference>
<dbReference type="InterPro" id="IPR045863">
    <property type="entry name" value="CorA_TM1_TM2"/>
</dbReference>
<accession>A0A6A5KEA4</accession>
<proteinExistence type="predicted"/>
<name>A0A6A5KEA4_9PLEO</name>
<dbReference type="GO" id="GO:0016020">
    <property type="term" value="C:membrane"/>
    <property type="evidence" value="ECO:0007669"/>
    <property type="project" value="UniProtKB-SubCell"/>
</dbReference>
<protein>
    <recommendedName>
        <fullName evidence="8">Cora-domain-containing protein</fullName>
    </recommendedName>
</protein>
<dbReference type="EMBL" id="ML975356">
    <property type="protein sequence ID" value="KAF1831693.1"/>
    <property type="molecule type" value="Genomic_DNA"/>
</dbReference>
<feature type="region of interest" description="Disordered" evidence="5">
    <location>
        <begin position="511"/>
        <end position="533"/>
    </location>
</feature>
<dbReference type="GO" id="GO:0046873">
    <property type="term" value="F:metal ion transmembrane transporter activity"/>
    <property type="evidence" value="ECO:0007669"/>
    <property type="project" value="InterPro"/>
</dbReference>
<reference evidence="6" key="1">
    <citation type="submission" date="2020-01" db="EMBL/GenBank/DDBJ databases">
        <authorList>
            <consortium name="DOE Joint Genome Institute"/>
            <person name="Haridas S."/>
            <person name="Albert R."/>
            <person name="Binder M."/>
            <person name="Bloem J."/>
            <person name="Labutti K."/>
            <person name="Salamov A."/>
            <person name="Andreopoulos B."/>
            <person name="Baker S.E."/>
            <person name="Barry K."/>
            <person name="Bills G."/>
            <person name="Bluhm B.H."/>
            <person name="Cannon C."/>
            <person name="Castanera R."/>
            <person name="Culley D.E."/>
            <person name="Daum C."/>
            <person name="Ezra D."/>
            <person name="Gonzalez J.B."/>
            <person name="Henrissat B."/>
            <person name="Kuo A."/>
            <person name="Liang C."/>
            <person name="Lipzen A."/>
            <person name="Lutzoni F."/>
            <person name="Magnuson J."/>
            <person name="Mondo S."/>
            <person name="Nolan M."/>
            <person name="Ohm R."/>
            <person name="Pangilinan J."/>
            <person name="Park H.-J."/>
            <person name="Ramirez L."/>
            <person name="Alfaro M."/>
            <person name="Sun H."/>
            <person name="Tritt A."/>
            <person name="Yoshinaga Y."/>
            <person name="Zwiers L.-H."/>
            <person name="Turgeon B.G."/>
            <person name="Goodwin S.B."/>
            <person name="Spatafora J.W."/>
            <person name="Crous P.W."/>
            <person name="Grigoriev I.V."/>
        </authorList>
    </citation>
    <scope>NUCLEOTIDE SEQUENCE</scope>
    <source>
        <strain evidence="6">P77</strain>
    </source>
</reference>
<dbReference type="Proteomes" id="UP000800040">
    <property type="component" value="Unassembled WGS sequence"/>
</dbReference>
<feature type="compositionally biased region" description="Basic residues" evidence="5">
    <location>
        <begin position="512"/>
        <end position="525"/>
    </location>
</feature>
<keyword evidence="2" id="KW-0812">Transmembrane</keyword>
<dbReference type="AlphaFoldDB" id="A0A6A5KEA4"/>
<dbReference type="SUPFAM" id="SSF144083">
    <property type="entry name" value="Magnesium transport protein CorA, transmembrane region"/>
    <property type="match status" value="1"/>
</dbReference>
<dbReference type="OrthoDB" id="1046782at2759"/>
<evidence type="ECO:0000256" key="2">
    <source>
        <dbReference type="ARBA" id="ARBA00022692"/>
    </source>
</evidence>
<keyword evidence="3" id="KW-1133">Transmembrane helix</keyword>
<organism evidence="6 7">
    <name type="scientific">Decorospora gaudefroyi</name>
    <dbReference type="NCBI Taxonomy" id="184978"/>
    <lineage>
        <taxon>Eukaryota</taxon>
        <taxon>Fungi</taxon>
        <taxon>Dikarya</taxon>
        <taxon>Ascomycota</taxon>
        <taxon>Pezizomycotina</taxon>
        <taxon>Dothideomycetes</taxon>
        <taxon>Pleosporomycetidae</taxon>
        <taxon>Pleosporales</taxon>
        <taxon>Pleosporineae</taxon>
        <taxon>Pleosporaceae</taxon>
        <taxon>Decorospora</taxon>
    </lineage>
</organism>
<evidence type="ECO:0000313" key="6">
    <source>
        <dbReference type="EMBL" id="KAF1831693.1"/>
    </source>
</evidence>
<evidence type="ECO:0000256" key="4">
    <source>
        <dbReference type="ARBA" id="ARBA00023136"/>
    </source>
</evidence>
<evidence type="ECO:0008006" key="8">
    <source>
        <dbReference type="Google" id="ProtNLM"/>
    </source>
</evidence>
<keyword evidence="7" id="KW-1185">Reference proteome</keyword>
<feature type="compositionally biased region" description="Low complexity" evidence="5">
    <location>
        <begin position="224"/>
        <end position="238"/>
    </location>
</feature>